<dbReference type="EMBL" id="JAFKCV010000008">
    <property type="protein sequence ID" value="MBN7826475.1"/>
    <property type="molecule type" value="Genomic_DNA"/>
</dbReference>
<proteinExistence type="predicted"/>
<dbReference type="CDD" id="cd00077">
    <property type="entry name" value="HDc"/>
    <property type="match status" value="1"/>
</dbReference>
<gene>
    <name evidence="2" type="ORF">J0A66_14665</name>
</gene>
<dbReference type="GO" id="GO:0008081">
    <property type="term" value="F:phosphoric diester hydrolase activity"/>
    <property type="evidence" value="ECO:0007669"/>
    <property type="project" value="UniProtKB-ARBA"/>
</dbReference>
<dbReference type="PANTHER" id="PTHR43155:SF2">
    <property type="entry name" value="CYCLIC DI-GMP PHOSPHODIESTERASE PA4108"/>
    <property type="match status" value="1"/>
</dbReference>
<keyword evidence="3" id="KW-1185">Reference proteome</keyword>
<name>A0A939DPN3_9ALTE</name>
<feature type="domain" description="HD-GYP" evidence="1">
    <location>
        <begin position="132"/>
        <end position="328"/>
    </location>
</feature>
<dbReference type="InterPro" id="IPR021812">
    <property type="entry name" value="DUF3391"/>
</dbReference>
<comment type="caution">
    <text evidence="2">The sequence shown here is derived from an EMBL/GenBank/DDBJ whole genome shotgun (WGS) entry which is preliminary data.</text>
</comment>
<dbReference type="InterPro" id="IPR003607">
    <property type="entry name" value="HD/PDEase_dom"/>
</dbReference>
<dbReference type="Pfam" id="PF13487">
    <property type="entry name" value="HD_5"/>
    <property type="match status" value="1"/>
</dbReference>
<dbReference type="Pfam" id="PF11871">
    <property type="entry name" value="DUF3391"/>
    <property type="match status" value="1"/>
</dbReference>
<protein>
    <submittedName>
        <fullName evidence="2">HD-GYP domain-containing protein</fullName>
    </submittedName>
</protein>
<evidence type="ECO:0000259" key="1">
    <source>
        <dbReference type="PROSITE" id="PS51832"/>
    </source>
</evidence>
<sequence length="400" mass="44754">MLKLVPIEDLKTGMFVNRVTRQTAQLKIKTQGLIKDSRLISKLKERGIQEVEVDLSRSILMDAPEVEIPAEEPKAETKKAKPQKKSDAELLSDAHNLYSQAKVVQSKFFKRIRKGAQVKVTELMSLSHNIMESVFENPNALSCLTLIKDKNDYLLEHSLNCSILMGLFARHLGFDRQLIDELGQAGMLMDVGMATMPDELMDKPALLDAKEHDKIRTHVFFGVDLVQKSGEGSTVILDVIANHHERLDGSGYPNGKQGDELSVYARMAAIVDTYDSLTSDRPWRKAMSPTQSLKSLLSSSQGKLDQSLVQQFIRCLGVHPVGSLVKLKSGKLAIVTRLNKEDPLSPVVMTFYSVRLGTYSEVKQVDLGKVQDSIESSVRPEEFKLNLPKFFKEVFLQQLG</sequence>
<dbReference type="Proteomes" id="UP000664654">
    <property type="component" value="Unassembled WGS sequence"/>
</dbReference>
<reference evidence="2" key="1">
    <citation type="submission" date="2021-03" db="EMBL/GenBank/DDBJ databases">
        <title>novel species isolated from a fishpond in China.</title>
        <authorList>
            <person name="Lu H."/>
            <person name="Cai Z."/>
        </authorList>
    </citation>
    <scope>NUCLEOTIDE SEQUENCE</scope>
    <source>
        <strain evidence="2">JCM 30855</strain>
    </source>
</reference>
<dbReference type="PANTHER" id="PTHR43155">
    <property type="entry name" value="CYCLIC DI-GMP PHOSPHODIESTERASE PA4108-RELATED"/>
    <property type="match status" value="1"/>
</dbReference>
<accession>A0A939DPN3</accession>
<organism evidence="2 3">
    <name type="scientific">Bowmanella dokdonensis</name>
    <dbReference type="NCBI Taxonomy" id="751969"/>
    <lineage>
        <taxon>Bacteria</taxon>
        <taxon>Pseudomonadati</taxon>
        <taxon>Pseudomonadota</taxon>
        <taxon>Gammaproteobacteria</taxon>
        <taxon>Alteromonadales</taxon>
        <taxon>Alteromonadaceae</taxon>
        <taxon>Bowmanella</taxon>
    </lineage>
</organism>
<evidence type="ECO:0000313" key="3">
    <source>
        <dbReference type="Proteomes" id="UP000664654"/>
    </source>
</evidence>
<dbReference type="SMART" id="SM00471">
    <property type="entry name" value="HDc"/>
    <property type="match status" value="1"/>
</dbReference>
<dbReference type="RefSeq" id="WP_206574585.1">
    <property type="nucleotide sequence ID" value="NZ_JAFKCV010000008.1"/>
</dbReference>
<dbReference type="SUPFAM" id="SSF109604">
    <property type="entry name" value="HD-domain/PDEase-like"/>
    <property type="match status" value="1"/>
</dbReference>
<dbReference type="InterPro" id="IPR037522">
    <property type="entry name" value="HD_GYP_dom"/>
</dbReference>
<dbReference type="AlphaFoldDB" id="A0A939DPN3"/>
<evidence type="ECO:0000313" key="2">
    <source>
        <dbReference type="EMBL" id="MBN7826475.1"/>
    </source>
</evidence>
<dbReference type="Gene3D" id="1.10.3210.10">
    <property type="entry name" value="Hypothetical protein af1432"/>
    <property type="match status" value="1"/>
</dbReference>
<dbReference type="PROSITE" id="PS51832">
    <property type="entry name" value="HD_GYP"/>
    <property type="match status" value="1"/>
</dbReference>